<evidence type="ECO:0000259" key="3">
    <source>
        <dbReference type="Pfam" id="PF07331"/>
    </source>
</evidence>
<gene>
    <name evidence="4" type="ORF">AHIS1636_33310</name>
</gene>
<feature type="transmembrane region" description="Helical" evidence="2">
    <location>
        <begin position="110"/>
        <end position="139"/>
    </location>
</feature>
<accession>A0ABQ5MY59</accession>
<protein>
    <recommendedName>
        <fullName evidence="3">DUF1468 domain-containing protein</fullName>
    </recommendedName>
</protein>
<keyword evidence="2" id="KW-0472">Membrane</keyword>
<feature type="region of interest" description="Disordered" evidence="1">
    <location>
        <begin position="1"/>
        <end position="20"/>
    </location>
</feature>
<sequence length="186" mass="19380">MSVEAGGAVRTEAARGGTGRPHDKGAGFWFGRSGLVVAGILAAIGGYLAIGIATMDVPEGAKVPGPQFFPTLITIAIFVLALLLAVQTLRHPEHVVEPAARHRFHTDWKSLGLVFGAFLAFALLLVPVGWMLTAAMLFWCVSRALGSPRPLFDVGLSLVFSSCIQLAFGAGLGLALPGGILEGIYG</sequence>
<reference evidence="4 5" key="1">
    <citation type="journal article" date="2023" name="Int. J. Syst. Evol. Microbiol.">
        <title>Arthrobacter mangrovi sp. nov., an actinobacterium isolated from the rhizosphere of a mangrove.</title>
        <authorList>
            <person name="Hamada M."/>
            <person name="Saitou S."/>
            <person name="Enomoto N."/>
            <person name="Nanri K."/>
            <person name="Hidaka K."/>
            <person name="Miura T."/>
            <person name="Tamura T."/>
        </authorList>
    </citation>
    <scope>NUCLEOTIDE SEQUENCE [LARGE SCALE GENOMIC DNA]</scope>
    <source>
        <strain evidence="4 5">NBRC 112813</strain>
    </source>
</reference>
<dbReference type="RefSeq" id="WP_264796979.1">
    <property type="nucleotide sequence ID" value="NZ_BRVS01000025.1"/>
</dbReference>
<evidence type="ECO:0000313" key="5">
    <source>
        <dbReference type="Proteomes" id="UP001209654"/>
    </source>
</evidence>
<evidence type="ECO:0000256" key="2">
    <source>
        <dbReference type="SAM" id="Phobius"/>
    </source>
</evidence>
<dbReference type="EMBL" id="BRVS01000025">
    <property type="protein sequence ID" value="GLB68888.1"/>
    <property type="molecule type" value="Genomic_DNA"/>
</dbReference>
<comment type="caution">
    <text evidence="4">The sequence shown here is derived from an EMBL/GenBank/DDBJ whole genome shotgun (WGS) entry which is preliminary data.</text>
</comment>
<proteinExistence type="predicted"/>
<feature type="transmembrane region" description="Helical" evidence="2">
    <location>
        <begin position="34"/>
        <end position="55"/>
    </location>
</feature>
<feature type="transmembrane region" description="Helical" evidence="2">
    <location>
        <begin position="67"/>
        <end position="89"/>
    </location>
</feature>
<keyword evidence="2" id="KW-1133">Transmembrane helix</keyword>
<keyword evidence="2" id="KW-0812">Transmembrane</keyword>
<dbReference type="InterPro" id="IPR009936">
    <property type="entry name" value="DUF1468"/>
</dbReference>
<dbReference type="Pfam" id="PF07331">
    <property type="entry name" value="TctB"/>
    <property type="match status" value="1"/>
</dbReference>
<keyword evidence="5" id="KW-1185">Reference proteome</keyword>
<feature type="domain" description="DUF1468" evidence="3">
    <location>
        <begin position="36"/>
        <end position="177"/>
    </location>
</feature>
<evidence type="ECO:0000313" key="4">
    <source>
        <dbReference type="EMBL" id="GLB68888.1"/>
    </source>
</evidence>
<dbReference type="Proteomes" id="UP001209654">
    <property type="component" value="Unassembled WGS sequence"/>
</dbReference>
<feature type="transmembrane region" description="Helical" evidence="2">
    <location>
        <begin position="159"/>
        <end position="181"/>
    </location>
</feature>
<name>A0ABQ5MY59_9MICC</name>
<evidence type="ECO:0000256" key="1">
    <source>
        <dbReference type="SAM" id="MobiDB-lite"/>
    </source>
</evidence>
<organism evidence="4 5">
    <name type="scientific">Arthrobacter mangrovi</name>
    <dbReference type="NCBI Taxonomy" id="2966350"/>
    <lineage>
        <taxon>Bacteria</taxon>
        <taxon>Bacillati</taxon>
        <taxon>Actinomycetota</taxon>
        <taxon>Actinomycetes</taxon>
        <taxon>Micrococcales</taxon>
        <taxon>Micrococcaceae</taxon>
        <taxon>Arthrobacter</taxon>
    </lineage>
</organism>